<dbReference type="Pfam" id="PF02607">
    <property type="entry name" value="B12-binding_2"/>
    <property type="match status" value="1"/>
</dbReference>
<keyword evidence="3" id="KW-1185">Reference proteome</keyword>
<dbReference type="Gene3D" id="1.10.1240.10">
    <property type="entry name" value="Methionine synthase domain"/>
    <property type="match status" value="1"/>
</dbReference>
<name>A0ABS2QXU0_9BACI</name>
<dbReference type="InterPro" id="IPR006158">
    <property type="entry name" value="Cobalamin-bd"/>
</dbReference>
<dbReference type="InterPro" id="IPR003759">
    <property type="entry name" value="Cbl-bd_cap"/>
</dbReference>
<proteinExistence type="predicted"/>
<dbReference type="Proteomes" id="UP000809829">
    <property type="component" value="Unassembled WGS sequence"/>
</dbReference>
<dbReference type="SUPFAM" id="SSF47644">
    <property type="entry name" value="Methionine synthase domain"/>
    <property type="match status" value="1"/>
</dbReference>
<feature type="domain" description="B12-binding" evidence="1">
    <location>
        <begin position="91"/>
        <end position="219"/>
    </location>
</feature>
<dbReference type="EMBL" id="JAFBFC010000006">
    <property type="protein sequence ID" value="MBM7704295.1"/>
    <property type="molecule type" value="Genomic_DNA"/>
</dbReference>
<comment type="caution">
    <text evidence="2">The sequence shown here is derived from an EMBL/GenBank/DDBJ whole genome shotgun (WGS) entry which is preliminary data.</text>
</comment>
<accession>A0ABS2QXU0</accession>
<dbReference type="Gene3D" id="3.40.50.280">
    <property type="entry name" value="Cobalamin-binding domain"/>
    <property type="match status" value="1"/>
</dbReference>
<gene>
    <name evidence="2" type="ORF">JOC83_003150</name>
</gene>
<dbReference type="CDD" id="cd02065">
    <property type="entry name" value="B12-binding_like"/>
    <property type="match status" value="1"/>
</dbReference>
<organism evidence="2 3">
    <name type="scientific">Priestia iocasae</name>
    <dbReference type="NCBI Taxonomy" id="2291674"/>
    <lineage>
        <taxon>Bacteria</taxon>
        <taxon>Bacillati</taxon>
        <taxon>Bacillota</taxon>
        <taxon>Bacilli</taxon>
        <taxon>Bacillales</taxon>
        <taxon>Bacillaceae</taxon>
        <taxon>Priestia</taxon>
    </lineage>
</organism>
<dbReference type="RefSeq" id="WP_205188304.1">
    <property type="nucleotide sequence ID" value="NZ_JAFBFC010000006.1"/>
</dbReference>
<evidence type="ECO:0000313" key="2">
    <source>
        <dbReference type="EMBL" id="MBM7704295.1"/>
    </source>
</evidence>
<evidence type="ECO:0000313" key="3">
    <source>
        <dbReference type="Proteomes" id="UP000809829"/>
    </source>
</evidence>
<evidence type="ECO:0000259" key="1">
    <source>
        <dbReference type="PROSITE" id="PS51332"/>
    </source>
</evidence>
<dbReference type="Pfam" id="PF02310">
    <property type="entry name" value="B12-binding"/>
    <property type="match status" value="1"/>
</dbReference>
<protein>
    <submittedName>
        <fullName evidence="2">Methanogenic corrinoid protein MtbC1</fullName>
    </submittedName>
</protein>
<dbReference type="InterPro" id="IPR036724">
    <property type="entry name" value="Cobalamin-bd_sf"/>
</dbReference>
<dbReference type="InterPro" id="IPR036594">
    <property type="entry name" value="Meth_synthase_dom"/>
</dbReference>
<dbReference type="PROSITE" id="PS51332">
    <property type="entry name" value="B12_BINDING"/>
    <property type="match status" value="1"/>
</dbReference>
<dbReference type="SUPFAM" id="SSF52242">
    <property type="entry name" value="Cobalamin (vitamin B12)-binding domain"/>
    <property type="match status" value="1"/>
</dbReference>
<sequence length="219" mass="25573">MYLQVEKLANLLLQGDEERAWKLILEEHRKGTTSLTLFQELISPSMKYIGDLWEEDKIKVADEHLATITCDYLLSRYQMLLKGYRRNREVTRKAMFLCLEDEQHYLGVKMVSLLFEEYGWETQLLGANLPLEYTISAAEKWKPDVVALSFSILYHATRLSKYVVELEKLEHKPMILIGGRLVSHYDFSTYSENQTKVVHSLSELSDWLSYDKGGRKIVD</sequence>
<reference evidence="2 3" key="1">
    <citation type="submission" date="2021-01" db="EMBL/GenBank/DDBJ databases">
        <title>Genomic Encyclopedia of Type Strains, Phase IV (KMG-IV): sequencing the most valuable type-strain genomes for metagenomic binning, comparative biology and taxonomic classification.</title>
        <authorList>
            <person name="Goeker M."/>
        </authorList>
    </citation>
    <scope>NUCLEOTIDE SEQUENCE [LARGE SCALE GENOMIC DNA]</scope>
    <source>
        <strain evidence="2 3">DSM 104297</strain>
    </source>
</reference>